<evidence type="ECO:0000313" key="2">
    <source>
        <dbReference type="EMBL" id="OZI56772.1"/>
    </source>
</evidence>
<proteinExistence type="predicted"/>
<dbReference type="RefSeq" id="WP_094838286.1">
    <property type="nucleotide sequence ID" value="NZ_NEVQ01000013.1"/>
</dbReference>
<gene>
    <name evidence="2" type="ORF">CAL20_15340</name>
</gene>
<feature type="region of interest" description="Disordered" evidence="1">
    <location>
        <begin position="179"/>
        <end position="205"/>
    </location>
</feature>
<keyword evidence="3" id="KW-1185">Reference proteome</keyword>
<comment type="caution">
    <text evidence="2">The sequence shown here is derived from an EMBL/GenBank/DDBJ whole genome shotgun (WGS) entry which is preliminary data.</text>
</comment>
<sequence>MYALDPNAAKQAENTGSRITELGKYKGQFTRAQHIVSKNTGTMGIDFDFVSETNQRARFSIYTQKSDGSTIYGYKQLMAMMTCLGLRNLAEPKYIKAKIYDFDLKREVETEVEQFAELLGKPIGLLFSMEEYDDGKWRPSLSGVFRASDELVASEILDRKTQPQQLAKMVLALRDKPFRGSRGGSIDEGNRALAAAGGDDDDIPF</sequence>
<reference evidence="2 3" key="1">
    <citation type="submission" date="2017-05" db="EMBL/GenBank/DDBJ databases">
        <title>Complete and WGS of Bordetella genogroups.</title>
        <authorList>
            <person name="Spilker T."/>
            <person name="LiPuma J."/>
        </authorList>
    </citation>
    <scope>NUCLEOTIDE SEQUENCE [LARGE SCALE GENOMIC DNA]</scope>
    <source>
        <strain evidence="2 3">AU9919</strain>
    </source>
</reference>
<dbReference type="AlphaFoldDB" id="A0A261U5T8"/>
<organism evidence="2 3">
    <name type="scientific">Bordetella genomosp. 4</name>
    <dbReference type="NCBI Taxonomy" id="463044"/>
    <lineage>
        <taxon>Bacteria</taxon>
        <taxon>Pseudomonadati</taxon>
        <taxon>Pseudomonadota</taxon>
        <taxon>Betaproteobacteria</taxon>
        <taxon>Burkholderiales</taxon>
        <taxon>Alcaligenaceae</taxon>
        <taxon>Bordetella</taxon>
    </lineage>
</organism>
<dbReference type="Proteomes" id="UP000216885">
    <property type="component" value="Unassembled WGS sequence"/>
</dbReference>
<evidence type="ECO:0000256" key="1">
    <source>
        <dbReference type="SAM" id="MobiDB-lite"/>
    </source>
</evidence>
<accession>A0A261U5T8</accession>
<evidence type="ECO:0000313" key="3">
    <source>
        <dbReference type="Proteomes" id="UP000216885"/>
    </source>
</evidence>
<protein>
    <submittedName>
        <fullName evidence="2">Uncharacterized protein</fullName>
    </submittedName>
</protein>
<name>A0A261U5T8_9BORD</name>
<dbReference type="EMBL" id="NEVQ01000013">
    <property type="protein sequence ID" value="OZI56772.1"/>
    <property type="molecule type" value="Genomic_DNA"/>
</dbReference>